<dbReference type="EC" id="2.4.-.-" evidence="3"/>
<dbReference type="EMBL" id="JBHSHB010000042">
    <property type="protein sequence ID" value="MFC4691704.1"/>
    <property type="molecule type" value="Genomic_DNA"/>
</dbReference>
<dbReference type="RefSeq" id="WP_375252415.1">
    <property type="nucleotide sequence ID" value="NZ_JBHSHB010000042.1"/>
</dbReference>
<evidence type="ECO:0000259" key="2">
    <source>
        <dbReference type="Pfam" id="PF13439"/>
    </source>
</evidence>
<dbReference type="InterPro" id="IPR028098">
    <property type="entry name" value="Glyco_trans_4-like_N"/>
</dbReference>
<organism evidence="3 4">
    <name type="scientific">Dokdonia genika</name>
    <dbReference type="NCBI Taxonomy" id="308113"/>
    <lineage>
        <taxon>Bacteria</taxon>
        <taxon>Pseudomonadati</taxon>
        <taxon>Bacteroidota</taxon>
        <taxon>Flavobacteriia</taxon>
        <taxon>Flavobacteriales</taxon>
        <taxon>Flavobacteriaceae</taxon>
        <taxon>Dokdonia</taxon>
    </lineage>
</organism>
<name>A0ABV9LC77_9FLAO</name>
<feature type="domain" description="Glycosyl transferase family 1" evidence="1">
    <location>
        <begin position="177"/>
        <end position="341"/>
    </location>
</feature>
<dbReference type="PANTHER" id="PTHR12526">
    <property type="entry name" value="GLYCOSYLTRANSFERASE"/>
    <property type="match status" value="1"/>
</dbReference>
<dbReference type="Gene3D" id="3.40.50.2000">
    <property type="entry name" value="Glycogen Phosphorylase B"/>
    <property type="match status" value="2"/>
</dbReference>
<dbReference type="Pfam" id="PF00534">
    <property type="entry name" value="Glycos_transf_1"/>
    <property type="match status" value="1"/>
</dbReference>
<dbReference type="SUPFAM" id="SSF53756">
    <property type="entry name" value="UDP-Glycosyltransferase/glycogen phosphorylase"/>
    <property type="match status" value="1"/>
</dbReference>
<evidence type="ECO:0000313" key="3">
    <source>
        <dbReference type="EMBL" id="MFC4691704.1"/>
    </source>
</evidence>
<dbReference type="Pfam" id="PF13439">
    <property type="entry name" value="Glyco_transf_4"/>
    <property type="match status" value="1"/>
</dbReference>
<keyword evidence="3" id="KW-0328">Glycosyltransferase</keyword>
<dbReference type="InterPro" id="IPR001296">
    <property type="entry name" value="Glyco_trans_1"/>
</dbReference>
<sequence>MHILHINGSRPWGGNEQQLIDMVIELEKLGVKNTIFCARDSELSKALKIAGIDFIEAPHSKFKNAENKKEYARVKKAIAPDIIHLHTSNAIMFFMKEYIFSKNKIPAILSKKGMGSSMSFFSKFKYNFKGIKKIICISKHTASQMREQIIFKKNWSRLEVVYDGIQLDRMVKNEINLREKLDTKCDIKLVGNIANHTPAKDLHTFIKSIHHLVNTLGERKIHIVQIGAPSKHTQALKDEVTHFKLSSYITFLGAVPNASGLLPQLDAHVLTSEREGMGLVNYESFYYKIPVICTAAGGIPEVVKDRETGRLAPIKDYKAIAQAIKDTLIEDLNTKKYVDKAYQELMENYTTGSTTKQIFNIYQKVIAL</sequence>
<comment type="caution">
    <text evidence="3">The sequence shown here is derived from an EMBL/GenBank/DDBJ whole genome shotgun (WGS) entry which is preliminary data.</text>
</comment>
<keyword evidence="3" id="KW-0808">Transferase</keyword>
<dbReference type="Proteomes" id="UP001595878">
    <property type="component" value="Unassembled WGS sequence"/>
</dbReference>
<keyword evidence="4" id="KW-1185">Reference proteome</keyword>
<evidence type="ECO:0000259" key="1">
    <source>
        <dbReference type="Pfam" id="PF00534"/>
    </source>
</evidence>
<feature type="domain" description="Glycosyltransferase subfamily 4-like N-terminal" evidence="2">
    <location>
        <begin position="12"/>
        <end position="169"/>
    </location>
</feature>
<reference evidence="4" key="1">
    <citation type="journal article" date="2019" name="Int. J. Syst. Evol. Microbiol.">
        <title>The Global Catalogue of Microorganisms (GCM) 10K type strain sequencing project: providing services to taxonomists for standard genome sequencing and annotation.</title>
        <authorList>
            <consortium name="The Broad Institute Genomics Platform"/>
            <consortium name="The Broad Institute Genome Sequencing Center for Infectious Disease"/>
            <person name="Wu L."/>
            <person name="Ma J."/>
        </authorList>
    </citation>
    <scope>NUCLEOTIDE SEQUENCE [LARGE SCALE GENOMIC DNA]</scope>
    <source>
        <strain evidence="4">CGMCC 4.7427</strain>
    </source>
</reference>
<accession>A0ABV9LC77</accession>
<dbReference type="CDD" id="cd03801">
    <property type="entry name" value="GT4_PimA-like"/>
    <property type="match status" value="1"/>
</dbReference>
<gene>
    <name evidence="3" type="ORF">ACFO5T_14810</name>
</gene>
<dbReference type="GO" id="GO:0016757">
    <property type="term" value="F:glycosyltransferase activity"/>
    <property type="evidence" value="ECO:0007669"/>
    <property type="project" value="UniProtKB-KW"/>
</dbReference>
<protein>
    <submittedName>
        <fullName evidence="3">Glycosyltransferase family 4 protein</fullName>
        <ecNumber evidence="3">2.4.-.-</ecNumber>
    </submittedName>
</protein>
<evidence type="ECO:0000313" key="4">
    <source>
        <dbReference type="Proteomes" id="UP001595878"/>
    </source>
</evidence>
<proteinExistence type="predicted"/>